<dbReference type="InterPro" id="IPR006136">
    <property type="entry name" value="FlhB"/>
</dbReference>
<dbReference type="Gene3D" id="3.40.1690.10">
    <property type="entry name" value="secretion proteins EscU"/>
    <property type="match status" value="1"/>
</dbReference>
<dbReference type="InterPro" id="IPR006135">
    <property type="entry name" value="T3SS_substrate_exporter"/>
</dbReference>
<comment type="similarity">
    <text evidence="2 12">Belongs to the type III secretion exporter family.</text>
</comment>
<keyword evidence="10 12" id="KW-0472">Membrane</keyword>
<comment type="caution">
    <text evidence="14">The sequence shown here is derived from an EMBL/GenBank/DDBJ whole genome shotgun (WGS) entry which is preliminary data.</text>
</comment>
<evidence type="ECO:0000313" key="14">
    <source>
        <dbReference type="EMBL" id="MEQ2423714.1"/>
    </source>
</evidence>
<evidence type="ECO:0000256" key="13">
    <source>
        <dbReference type="SAM" id="MobiDB-lite"/>
    </source>
</evidence>
<accession>A0ABV1CZZ2</accession>
<sequence length="353" mass="40364">MPADEKTEKATPKRRQDERKKGNVFQSNDVAAVCSMLVLFHSLKALAPHMYRNFRDAMYMFMGMAADSDSFHQEAGREMLVKAMLLFLESALPLLFIGVLTAVAVTFFQTRMAFSMDVLKFKMERISPLKGFKRMFSIRSVVELIKALIKITILGWVVYVFLKGRMEELSRLMEGTVEGALIFTGNTVISLVDTVGVAFIFLASMDYLYQWWEYEKNLRMSKQEIKEEYKQTEGDPQIKGKIREKQRQMASMRMMQNVPKADVIVRNPTHYAVALGYDADRNRAPVVLAKGADHLALKIVEVGEANGVYILEDRPLARGLYASVEVDMEIPEEYYQTVAKILAFVYKLNDKKL</sequence>
<gene>
    <name evidence="12 14" type="primary">flhB</name>
    <name evidence="14" type="ORF">WMQ36_01890</name>
</gene>
<keyword evidence="14" id="KW-0966">Cell projection</keyword>
<dbReference type="Pfam" id="PF01312">
    <property type="entry name" value="Bac_export_2"/>
    <property type="match status" value="1"/>
</dbReference>
<keyword evidence="9 12" id="KW-1133">Transmembrane helix</keyword>
<name>A0ABV1CZZ2_9FIRM</name>
<feature type="transmembrane region" description="Helical" evidence="12">
    <location>
        <begin position="94"/>
        <end position="119"/>
    </location>
</feature>
<evidence type="ECO:0000256" key="4">
    <source>
        <dbReference type="ARBA" id="ARBA00022448"/>
    </source>
</evidence>
<dbReference type="SUPFAM" id="SSF160544">
    <property type="entry name" value="EscU C-terminal domain-like"/>
    <property type="match status" value="1"/>
</dbReference>
<dbReference type="PANTHER" id="PTHR30531">
    <property type="entry name" value="FLAGELLAR BIOSYNTHETIC PROTEIN FLHB"/>
    <property type="match status" value="1"/>
</dbReference>
<feature type="transmembrane region" description="Helical" evidence="12">
    <location>
        <begin position="140"/>
        <end position="162"/>
    </location>
</feature>
<comment type="subcellular location">
    <subcellularLocation>
        <location evidence="1">Cell membrane</location>
        <topology evidence="1">Multi-pass membrane protein</topology>
    </subcellularLocation>
</comment>
<keyword evidence="5 12" id="KW-1003">Cell membrane</keyword>
<keyword evidence="14" id="KW-0282">Flagellum</keyword>
<evidence type="ECO:0000256" key="3">
    <source>
        <dbReference type="ARBA" id="ARBA00021622"/>
    </source>
</evidence>
<evidence type="ECO:0000256" key="10">
    <source>
        <dbReference type="ARBA" id="ARBA00023136"/>
    </source>
</evidence>
<evidence type="ECO:0000256" key="7">
    <source>
        <dbReference type="ARBA" id="ARBA00022795"/>
    </source>
</evidence>
<dbReference type="Gene3D" id="6.10.250.2080">
    <property type="match status" value="1"/>
</dbReference>
<keyword evidence="14" id="KW-0969">Cilium</keyword>
<protein>
    <recommendedName>
        <fullName evidence="3 12">Flagellar biosynthetic protein FlhB</fullName>
    </recommendedName>
</protein>
<feature type="transmembrane region" description="Helical" evidence="12">
    <location>
        <begin position="182"/>
        <end position="209"/>
    </location>
</feature>
<comment type="function">
    <text evidence="12">Required for formation of the rod structure in the basal body of the flagellar apparatus. Together with FliI and FliH, may constitute the export apparatus of flagellin.</text>
</comment>
<keyword evidence="8 12" id="KW-0653">Protein transport</keyword>
<feature type="region of interest" description="Disordered" evidence="13">
    <location>
        <begin position="1"/>
        <end position="22"/>
    </location>
</feature>
<dbReference type="RefSeq" id="WP_008720487.1">
    <property type="nucleotide sequence ID" value="NZ_JAJFEB010000005.1"/>
</dbReference>
<dbReference type="Proteomes" id="UP001454086">
    <property type="component" value="Unassembled WGS sequence"/>
</dbReference>
<organism evidence="14 15">
    <name type="scientific">Enterocloster hominis</name>
    <name type="common">ex Hitch et al. 2024</name>
    <dbReference type="NCBI Taxonomy" id="1917870"/>
    <lineage>
        <taxon>Bacteria</taxon>
        <taxon>Bacillati</taxon>
        <taxon>Bacillota</taxon>
        <taxon>Clostridia</taxon>
        <taxon>Lachnospirales</taxon>
        <taxon>Lachnospiraceae</taxon>
        <taxon>Enterocloster</taxon>
    </lineage>
</organism>
<dbReference type="PANTHER" id="PTHR30531:SF12">
    <property type="entry name" value="FLAGELLAR BIOSYNTHETIC PROTEIN FLHB"/>
    <property type="match status" value="1"/>
</dbReference>
<evidence type="ECO:0000256" key="5">
    <source>
        <dbReference type="ARBA" id="ARBA00022475"/>
    </source>
</evidence>
<keyword evidence="6 12" id="KW-0812">Transmembrane</keyword>
<evidence type="ECO:0000313" key="15">
    <source>
        <dbReference type="Proteomes" id="UP001454086"/>
    </source>
</evidence>
<reference evidence="14 15" key="1">
    <citation type="submission" date="2024-03" db="EMBL/GenBank/DDBJ databases">
        <title>Human intestinal bacterial collection.</title>
        <authorList>
            <person name="Pauvert C."/>
            <person name="Hitch T.C.A."/>
            <person name="Clavel T."/>
        </authorList>
    </citation>
    <scope>NUCLEOTIDE SEQUENCE [LARGE SCALE GENOMIC DNA]</scope>
    <source>
        <strain evidence="14 15">CLA-SR-H021</strain>
    </source>
</reference>
<evidence type="ECO:0000256" key="2">
    <source>
        <dbReference type="ARBA" id="ARBA00010690"/>
    </source>
</evidence>
<dbReference type="InterPro" id="IPR029025">
    <property type="entry name" value="T3SS_substrate_exporter_C"/>
</dbReference>
<keyword evidence="4 12" id="KW-0813">Transport</keyword>
<dbReference type="NCBIfam" id="TIGR00328">
    <property type="entry name" value="flhB"/>
    <property type="match status" value="1"/>
</dbReference>
<keyword evidence="15" id="KW-1185">Reference proteome</keyword>
<dbReference type="EMBL" id="JBBMFM010000004">
    <property type="protein sequence ID" value="MEQ2423714.1"/>
    <property type="molecule type" value="Genomic_DNA"/>
</dbReference>
<evidence type="ECO:0000256" key="8">
    <source>
        <dbReference type="ARBA" id="ARBA00022927"/>
    </source>
</evidence>
<evidence type="ECO:0000256" key="12">
    <source>
        <dbReference type="RuleBase" id="RU364091"/>
    </source>
</evidence>
<keyword evidence="7 12" id="KW-1005">Bacterial flagellum biogenesis</keyword>
<evidence type="ECO:0000256" key="9">
    <source>
        <dbReference type="ARBA" id="ARBA00022989"/>
    </source>
</evidence>
<proteinExistence type="inferred from homology"/>
<feature type="compositionally biased region" description="Basic and acidic residues" evidence="13">
    <location>
        <begin position="1"/>
        <end position="21"/>
    </location>
</feature>
<dbReference type="PRINTS" id="PR00950">
    <property type="entry name" value="TYPE3IMSPROT"/>
</dbReference>
<keyword evidence="11 12" id="KW-1006">Bacterial flagellum protein export</keyword>
<evidence type="ECO:0000256" key="1">
    <source>
        <dbReference type="ARBA" id="ARBA00004651"/>
    </source>
</evidence>
<evidence type="ECO:0000256" key="11">
    <source>
        <dbReference type="ARBA" id="ARBA00023225"/>
    </source>
</evidence>
<evidence type="ECO:0000256" key="6">
    <source>
        <dbReference type="ARBA" id="ARBA00022692"/>
    </source>
</evidence>
<feature type="transmembrane region" description="Helical" evidence="12">
    <location>
        <begin position="30"/>
        <end position="51"/>
    </location>
</feature>